<comment type="caution">
    <text evidence="1">The sequence shown here is derived from an EMBL/GenBank/DDBJ whole genome shotgun (WGS) entry which is preliminary data.</text>
</comment>
<organism evidence="1 2">
    <name type="scientific">Enterococcus wangshanyuanii</name>
    <dbReference type="NCBI Taxonomy" id="2005703"/>
    <lineage>
        <taxon>Bacteria</taxon>
        <taxon>Bacillati</taxon>
        <taxon>Bacillota</taxon>
        <taxon>Bacilli</taxon>
        <taxon>Lactobacillales</taxon>
        <taxon>Enterococcaceae</taxon>
        <taxon>Enterococcus</taxon>
    </lineage>
</organism>
<name>A0ABQ1NEV3_9ENTE</name>
<dbReference type="Proteomes" id="UP000630615">
    <property type="component" value="Unassembled WGS sequence"/>
</dbReference>
<evidence type="ECO:0000313" key="1">
    <source>
        <dbReference type="EMBL" id="GGC74914.1"/>
    </source>
</evidence>
<sequence>MMKTNNKEKLMDLAVDILTDTNINELETVDVSETHYDDGSVGVSINLTYPAVKVEKNQLTTTVEIDGEAIAKKISDAISTDKIKRNAISNRM</sequence>
<accession>A0ABQ1NEV3</accession>
<protein>
    <submittedName>
        <fullName evidence="1">Uncharacterized protein</fullName>
    </submittedName>
</protein>
<keyword evidence="2" id="KW-1185">Reference proteome</keyword>
<dbReference type="EMBL" id="BMKI01000001">
    <property type="protein sequence ID" value="GGC74914.1"/>
    <property type="molecule type" value="Genomic_DNA"/>
</dbReference>
<evidence type="ECO:0000313" key="2">
    <source>
        <dbReference type="Proteomes" id="UP000630615"/>
    </source>
</evidence>
<proteinExistence type="predicted"/>
<gene>
    <name evidence="1" type="ORF">GCM10011573_00570</name>
</gene>
<reference evidence="2" key="1">
    <citation type="journal article" date="2019" name="Int. J. Syst. Evol. Microbiol.">
        <title>The Global Catalogue of Microorganisms (GCM) 10K type strain sequencing project: providing services to taxonomists for standard genome sequencing and annotation.</title>
        <authorList>
            <consortium name="The Broad Institute Genomics Platform"/>
            <consortium name="The Broad Institute Genome Sequencing Center for Infectious Disease"/>
            <person name="Wu L."/>
            <person name="Ma J."/>
        </authorList>
    </citation>
    <scope>NUCLEOTIDE SEQUENCE [LARGE SCALE GENOMIC DNA]</scope>
    <source>
        <strain evidence="2">CGMCC 1.15942</strain>
    </source>
</reference>